<evidence type="ECO:0000313" key="1">
    <source>
        <dbReference type="EMBL" id="KAK8391455.1"/>
    </source>
</evidence>
<keyword evidence="2" id="KW-1185">Reference proteome</keyword>
<dbReference type="Proteomes" id="UP001487740">
    <property type="component" value="Unassembled WGS sequence"/>
</dbReference>
<organism evidence="1 2">
    <name type="scientific">Scylla paramamosain</name>
    <name type="common">Mud crab</name>
    <dbReference type="NCBI Taxonomy" id="85552"/>
    <lineage>
        <taxon>Eukaryota</taxon>
        <taxon>Metazoa</taxon>
        <taxon>Ecdysozoa</taxon>
        <taxon>Arthropoda</taxon>
        <taxon>Crustacea</taxon>
        <taxon>Multicrustacea</taxon>
        <taxon>Malacostraca</taxon>
        <taxon>Eumalacostraca</taxon>
        <taxon>Eucarida</taxon>
        <taxon>Decapoda</taxon>
        <taxon>Pleocyemata</taxon>
        <taxon>Brachyura</taxon>
        <taxon>Eubrachyura</taxon>
        <taxon>Portunoidea</taxon>
        <taxon>Portunidae</taxon>
        <taxon>Portuninae</taxon>
        <taxon>Scylla</taxon>
    </lineage>
</organism>
<proteinExistence type="predicted"/>
<dbReference type="EMBL" id="JARAKH010000024">
    <property type="protein sequence ID" value="KAK8391455.1"/>
    <property type="molecule type" value="Genomic_DNA"/>
</dbReference>
<evidence type="ECO:0000313" key="2">
    <source>
        <dbReference type="Proteomes" id="UP001487740"/>
    </source>
</evidence>
<gene>
    <name evidence="1" type="ORF">O3P69_017204</name>
</gene>
<reference evidence="1 2" key="1">
    <citation type="submission" date="2023-03" db="EMBL/GenBank/DDBJ databases">
        <title>High-quality genome of Scylla paramamosain provides insights in environmental adaptation.</title>
        <authorList>
            <person name="Zhang L."/>
        </authorList>
    </citation>
    <scope>NUCLEOTIDE SEQUENCE [LARGE SCALE GENOMIC DNA]</scope>
    <source>
        <strain evidence="1">LZ_2023a</strain>
        <tissue evidence="1">Muscle</tissue>
    </source>
</reference>
<comment type="caution">
    <text evidence="1">The sequence shown here is derived from an EMBL/GenBank/DDBJ whole genome shotgun (WGS) entry which is preliminary data.</text>
</comment>
<accession>A0AAW0TXT6</accession>
<dbReference type="AlphaFoldDB" id="A0AAW0TXT6"/>
<name>A0AAW0TXT6_SCYPA</name>
<sequence length="76" mass="8320">MLNNQASILVQDLVSHVTKVSPGTPDRRLTVGLDSLYRPDAVLPYLVGRVVVVASVRAVCILRVAQEGNLYVHTQH</sequence>
<protein>
    <submittedName>
        <fullName evidence="1">Uncharacterized protein</fullName>
    </submittedName>
</protein>